<dbReference type="InterPro" id="IPR025716">
    <property type="entry name" value="Post-transcriptional_regulator"/>
</dbReference>
<reference evidence="1 2" key="1">
    <citation type="submission" date="2020-07" db="EMBL/GenBank/DDBJ databases">
        <title>Fungal Genomes of the International Space Station.</title>
        <authorList>
            <person name="Seuylemezian A."/>
            <person name="Singh N.K."/>
            <person name="Wood J."/>
            <person name="Venkateswaran K."/>
        </authorList>
    </citation>
    <scope>NUCLEOTIDE SEQUENCE [LARGE SCALE GENOMIC DNA]</scope>
    <source>
        <strain evidence="1 2">PL-B2</strain>
    </source>
</reference>
<comment type="caution">
    <text evidence="1">The sequence shown here is derived from an EMBL/GenBank/DDBJ whole genome shotgun (WGS) entry which is preliminary data.</text>
</comment>
<evidence type="ECO:0000313" key="2">
    <source>
        <dbReference type="Proteomes" id="UP000769780"/>
    </source>
</evidence>
<gene>
    <name evidence="1" type="ORF">H0185_05470</name>
</gene>
<dbReference type="RefSeq" id="WP_221871995.1">
    <property type="nucleotide sequence ID" value="NZ_JACWFH010000008.1"/>
</dbReference>
<evidence type="ECO:0000313" key="1">
    <source>
        <dbReference type="EMBL" id="MBY0096253.1"/>
    </source>
</evidence>
<keyword evidence="2" id="KW-1185">Reference proteome</keyword>
<dbReference type="Pfam" id="PF13797">
    <property type="entry name" value="Post_transc_reg"/>
    <property type="match status" value="1"/>
</dbReference>
<organism evidence="1 2">
    <name type="scientific">Mesobacillus maritimus</name>
    <dbReference type="NCBI Taxonomy" id="1643336"/>
    <lineage>
        <taxon>Bacteria</taxon>
        <taxon>Bacillati</taxon>
        <taxon>Bacillota</taxon>
        <taxon>Bacilli</taxon>
        <taxon>Bacillales</taxon>
        <taxon>Bacillaceae</taxon>
        <taxon>Mesobacillus</taxon>
    </lineage>
</organism>
<dbReference type="EMBL" id="JACWFH010000008">
    <property type="protein sequence ID" value="MBY0096253.1"/>
    <property type="molecule type" value="Genomic_DNA"/>
</dbReference>
<sequence>MEHEHMYEQFRKNVRPAIKSKLEELKMLGYGAVTEKEMWEYLLNKRWKKPKENTRLYEIVADILAVKPGEYMNFATVEAFKQTSLTLSDEEERRELLK</sequence>
<name>A0ABS7K1X5_9BACI</name>
<accession>A0ABS7K1X5</accession>
<dbReference type="Proteomes" id="UP000769780">
    <property type="component" value="Unassembled WGS sequence"/>
</dbReference>
<protein>
    <submittedName>
        <fullName evidence="1">Post-transcriptional regulator</fullName>
    </submittedName>
</protein>
<proteinExistence type="predicted"/>